<dbReference type="EMBL" id="CAJQZP010001101">
    <property type="protein sequence ID" value="CAG5016574.1"/>
    <property type="molecule type" value="Genomic_DNA"/>
</dbReference>
<proteinExistence type="predicted"/>
<sequence length="90" mass="10737">MQSESPKLYLLYERIFTTYKTILECFAKPELLQLTEDEKNSRKDLNLDLENKILNLEYENKQHHVSIEEIYLGGNVISLLLKQYLGMNWK</sequence>
<evidence type="ECO:0000313" key="1">
    <source>
        <dbReference type="EMBL" id="CAG5016574.1"/>
    </source>
</evidence>
<gene>
    <name evidence="1" type="ORF">PAPOLLO_LOCUS16542</name>
</gene>
<protein>
    <submittedName>
        <fullName evidence="1">(apollo) hypothetical protein</fullName>
    </submittedName>
</protein>
<dbReference type="AlphaFoldDB" id="A0A8S3XC80"/>
<comment type="caution">
    <text evidence="1">The sequence shown here is derived from an EMBL/GenBank/DDBJ whole genome shotgun (WGS) entry which is preliminary data.</text>
</comment>
<dbReference type="OrthoDB" id="6159421at2759"/>
<evidence type="ECO:0000313" key="2">
    <source>
        <dbReference type="Proteomes" id="UP000691718"/>
    </source>
</evidence>
<keyword evidence="2" id="KW-1185">Reference proteome</keyword>
<organism evidence="1 2">
    <name type="scientific">Parnassius apollo</name>
    <name type="common">Apollo butterfly</name>
    <name type="synonym">Papilio apollo</name>
    <dbReference type="NCBI Taxonomy" id="110799"/>
    <lineage>
        <taxon>Eukaryota</taxon>
        <taxon>Metazoa</taxon>
        <taxon>Ecdysozoa</taxon>
        <taxon>Arthropoda</taxon>
        <taxon>Hexapoda</taxon>
        <taxon>Insecta</taxon>
        <taxon>Pterygota</taxon>
        <taxon>Neoptera</taxon>
        <taxon>Endopterygota</taxon>
        <taxon>Lepidoptera</taxon>
        <taxon>Glossata</taxon>
        <taxon>Ditrysia</taxon>
        <taxon>Papilionoidea</taxon>
        <taxon>Papilionidae</taxon>
        <taxon>Parnassiinae</taxon>
        <taxon>Parnassini</taxon>
        <taxon>Parnassius</taxon>
        <taxon>Parnassius</taxon>
    </lineage>
</organism>
<name>A0A8S3XC80_PARAO</name>
<dbReference type="Proteomes" id="UP000691718">
    <property type="component" value="Unassembled WGS sequence"/>
</dbReference>
<accession>A0A8S3XC80</accession>
<reference evidence="1" key="1">
    <citation type="submission" date="2021-04" db="EMBL/GenBank/DDBJ databases">
        <authorList>
            <person name="Tunstrom K."/>
        </authorList>
    </citation>
    <scope>NUCLEOTIDE SEQUENCE</scope>
</reference>